<name>A0A9W8UW74_9HYPO</name>
<proteinExistence type="predicted"/>
<organism evidence="1 2">
    <name type="scientific">Fusarium falciforme</name>
    <dbReference type="NCBI Taxonomy" id="195108"/>
    <lineage>
        <taxon>Eukaryota</taxon>
        <taxon>Fungi</taxon>
        <taxon>Dikarya</taxon>
        <taxon>Ascomycota</taxon>
        <taxon>Pezizomycotina</taxon>
        <taxon>Sordariomycetes</taxon>
        <taxon>Hypocreomycetidae</taxon>
        <taxon>Hypocreales</taxon>
        <taxon>Nectriaceae</taxon>
        <taxon>Fusarium</taxon>
        <taxon>Fusarium solani species complex</taxon>
    </lineage>
</organism>
<evidence type="ECO:0000313" key="1">
    <source>
        <dbReference type="EMBL" id="KAJ4179027.1"/>
    </source>
</evidence>
<dbReference type="Proteomes" id="UP001152087">
    <property type="component" value="Unassembled WGS sequence"/>
</dbReference>
<dbReference type="EMBL" id="JAOQAV010000063">
    <property type="protein sequence ID" value="KAJ4179027.1"/>
    <property type="molecule type" value="Genomic_DNA"/>
</dbReference>
<comment type="caution">
    <text evidence="1">The sequence shown here is derived from an EMBL/GenBank/DDBJ whole genome shotgun (WGS) entry which is preliminary data.</text>
</comment>
<evidence type="ECO:0000313" key="2">
    <source>
        <dbReference type="Proteomes" id="UP001152087"/>
    </source>
</evidence>
<keyword evidence="2" id="KW-1185">Reference proteome</keyword>
<gene>
    <name evidence="1" type="ORF">NW755_012765</name>
</gene>
<dbReference type="AlphaFoldDB" id="A0A9W8UW74"/>
<reference evidence="1" key="1">
    <citation type="submission" date="2022-09" db="EMBL/GenBank/DDBJ databases">
        <title>Fusarium specimens isolated from Avocado Roots.</title>
        <authorList>
            <person name="Stajich J."/>
            <person name="Roper C."/>
            <person name="Heimlech-Rivalta G."/>
        </authorList>
    </citation>
    <scope>NUCLEOTIDE SEQUENCE</scope>
    <source>
        <strain evidence="1">A02</strain>
    </source>
</reference>
<protein>
    <submittedName>
        <fullName evidence="1">Uncharacterized protein</fullName>
    </submittedName>
</protein>
<accession>A0A9W8UW74</accession>
<sequence length="128" mass="13825">MPPGVFFTLSPKNQNDYLLANYESTDTFIFIREGGAATLGPNGSKKLALVYPGADERIISLLAKSNAPFVPYEKITCGVAEDDTISCEAPPVGFDNLYLCGSYIYLGKPGLDDGWCYPINGNIQMVSS</sequence>